<evidence type="ECO:0000313" key="3">
    <source>
        <dbReference type="Proteomes" id="UP001518140"/>
    </source>
</evidence>
<proteinExistence type="predicted"/>
<feature type="region of interest" description="Disordered" evidence="1">
    <location>
        <begin position="22"/>
        <end position="56"/>
    </location>
</feature>
<dbReference type="EMBL" id="JAAKZX010000306">
    <property type="protein sequence ID" value="NGO48883.1"/>
    <property type="molecule type" value="Genomic_DNA"/>
</dbReference>
<sequence length="56" mass="5527">MPQDGDATRTAVEAMVAELGHVPAPAAGPLAGDRTDGAADGAPDAHEAHTRALAKP</sequence>
<protein>
    <submittedName>
        <fullName evidence="2">Uncharacterized protein</fullName>
    </submittedName>
</protein>
<evidence type="ECO:0000313" key="2">
    <source>
        <dbReference type="EMBL" id="NGO48883.1"/>
    </source>
</evidence>
<evidence type="ECO:0000256" key="1">
    <source>
        <dbReference type="SAM" id="MobiDB-lite"/>
    </source>
</evidence>
<gene>
    <name evidence="2" type="ORF">G6048_44675</name>
</gene>
<accession>A0ABX0E3U2</accession>
<reference evidence="2 3" key="1">
    <citation type="submission" date="2020-02" db="EMBL/GenBank/DDBJ databases">
        <title>Whole-genome analyses of novel actinobacteria.</title>
        <authorList>
            <person name="Sahin N."/>
            <person name="Tokatli A."/>
        </authorList>
    </citation>
    <scope>NUCLEOTIDE SEQUENCE [LARGE SCALE GENOMIC DNA]</scope>
    <source>
        <strain evidence="2 3">YC419</strain>
    </source>
</reference>
<organism evidence="2 3">
    <name type="scientific">Streptomyces ureilyticus</name>
    <dbReference type="NCBI Taxonomy" id="1775131"/>
    <lineage>
        <taxon>Bacteria</taxon>
        <taxon>Bacillati</taxon>
        <taxon>Actinomycetota</taxon>
        <taxon>Actinomycetes</taxon>
        <taxon>Kitasatosporales</taxon>
        <taxon>Streptomycetaceae</taxon>
        <taxon>Streptomyces</taxon>
    </lineage>
</organism>
<comment type="caution">
    <text evidence="2">The sequence shown here is derived from an EMBL/GenBank/DDBJ whole genome shotgun (WGS) entry which is preliminary data.</text>
</comment>
<dbReference type="Proteomes" id="UP001518140">
    <property type="component" value="Unassembled WGS sequence"/>
</dbReference>
<keyword evidence="3" id="KW-1185">Reference proteome</keyword>
<name>A0ABX0E3U2_9ACTN</name>
<feature type="compositionally biased region" description="Basic and acidic residues" evidence="1">
    <location>
        <begin position="33"/>
        <end position="50"/>
    </location>
</feature>